<dbReference type="Pfam" id="PF18019">
    <property type="entry name" value="Cas3_HD"/>
    <property type="match status" value="1"/>
</dbReference>
<organism evidence="13 14">
    <name type="scientific">Ureibacillus massiliensis 4400831 = CIP 108448 = CCUG 49529</name>
    <dbReference type="NCBI Taxonomy" id="1211035"/>
    <lineage>
        <taxon>Bacteria</taxon>
        <taxon>Bacillati</taxon>
        <taxon>Bacillota</taxon>
        <taxon>Bacilli</taxon>
        <taxon>Bacillales</taxon>
        <taxon>Caryophanaceae</taxon>
        <taxon>Ureibacillus</taxon>
    </lineage>
</organism>
<dbReference type="SMART" id="SM00490">
    <property type="entry name" value="HELICc"/>
    <property type="match status" value="1"/>
</dbReference>
<evidence type="ECO:0000256" key="9">
    <source>
        <dbReference type="ARBA" id="ARBA00023118"/>
    </source>
</evidence>
<dbReference type="GO" id="GO:0005524">
    <property type="term" value="F:ATP binding"/>
    <property type="evidence" value="ECO:0007669"/>
    <property type="project" value="UniProtKB-KW"/>
</dbReference>
<keyword evidence="14" id="KW-1185">Reference proteome</keyword>
<accession>A0A0A3JZJ5</accession>
<dbReference type="InterPro" id="IPR038257">
    <property type="entry name" value="CRISPR-assoc_Cas3_HD_sf"/>
</dbReference>
<evidence type="ECO:0000313" key="14">
    <source>
        <dbReference type="Proteomes" id="UP000030595"/>
    </source>
</evidence>
<dbReference type="SMART" id="SM00487">
    <property type="entry name" value="DEXDc"/>
    <property type="match status" value="1"/>
</dbReference>
<dbReference type="NCBIfam" id="TIGR01587">
    <property type="entry name" value="cas3_core"/>
    <property type="match status" value="1"/>
</dbReference>
<comment type="caution">
    <text evidence="13">The sequence shown here is derived from an EMBL/GenBank/DDBJ whole genome shotgun (WGS) entry which is preliminary data.</text>
</comment>
<keyword evidence="8" id="KW-0067">ATP-binding</keyword>
<evidence type="ECO:0000259" key="11">
    <source>
        <dbReference type="PROSITE" id="PS51194"/>
    </source>
</evidence>
<dbReference type="InterPro" id="IPR011545">
    <property type="entry name" value="DEAD/DEAH_box_helicase_dom"/>
</dbReference>
<dbReference type="SUPFAM" id="SSF109604">
    <property type="entry name" value="HD-domain/PDEase-like"/>
    <property type="match status" value="1"/>
</dbReference>
<dbReference type="InterPro" id="IPR006483">
    <property type="entry name" value="CRISPR-assoc_Cas3_HD"/>
</dbReference>
<dbReference type="AlphaFoldDB" id="A0A0A3JZJ5"/>
<keyword evidence="3" id="KW-0540">Nuclease</keyword>
<feature type="domain" description="HD Cas3-type" evidence="12">
    <location>
        <begin position="7"/>
        <end position="196"/>
    </location>
</feature>
<evidence type="ECO:0008006" key="15">
    <source>
        <dbReference type="Google" id="ProtNLM"/>
    </source>
</evidence>
<dbReference type="Proteomes" id="UP000030595">
    <property type="component" value="Unassembled WGS sequence"/>
</dbReference>
<dbReference type="Gene3D" id="1.10.3210.30">
    <property type="match status" value="1"/>
</dbReference>
<evidence type="ECO:0000256" key="4">
    <source>
        <dbReference type="ARBA" id="ARBA00022723"/>
    </source>
</evidence>
<dbReference type="RefSeq" id="WP_036171051.1">
    <property type="nucleotide sequence ID" value="NZ_AVCZ01000001.1"/>
</dbReference>
<dbReference type="PANTHER" id="PTHR47959:SF16">
    <property type="entry name" value="CRISPR-ASSOCIATED NUCLEASE_HELICASE CAS3-RELATED"/>
    <property type="match status" value="1"/>
</dbReference>
<evidence type="ECO:0000256" key="5">
    <source>
        <dbReference type="ARBA" id="ARBA00022741"/>
    </source>
</evidence>
<feature type="domain" description="Helicase C-terminal" evidence="11">
    <location>
        <begin position="451"/>
        <end position="616"/>
    </location>
</feature>
<sequence length="769" mass="88743">MVFYAKSKPDILTISEHTSDVLDGVEVLRRTYGERLFLLNEKDWELLRYAALYHDVGKYSDGFQNKIHSAIHNKKAIQIENYPHNYLSVALIPFYELEDTTIFEFEDLYLLALIVGYHHERDRLPNNSEIIEIFNTQLRRYLEQIKNDIGIPIADEPYEQYIKIINNRRDIYYSETKALLNRYILLKGLLHRADYAASAKRKHEAIENYVEQAINESVGEKVTDYMKVKNYDFRELQVIASEHQDKNILLVAQTGSGKTEASLLWIGQEKGFITLPLRVSINAMYDRIRNENNIGFQSTGLLHSGAFDYLFVSTEDSEDESFELTTTQLLQAELLASKLTLSTIDQIFKFPLLYRGFEKELATLAYSKVVIDEIQSYDPHIVAILIQGIEMITKLGGKWMIMTATLPAIFVDELKKRKLLEPDITKQCKVILPNNPKENKNAVPIRHKIQLLNKGILNCVEEVISLAEDKKVLIVVNTVLQALAMYDALNNEPNINVNLLHSQFTSKDRQQKEAAIKSFGQIDSNEAGIWITTQIVEASIDVDFDYLFTEAATPDSLFQRFGRCNRKGKRYPKTIVPLEPNVFICTQEVSGLESIYEETIVENGLEALKKFDGQLIDEESKINIVEYIFSRENLSGTKYLKTFDESLKELKKLTPFNLEKSDAQKILRDITSCLIIPGRECFNEAMELIEEYEKLDKKDTIGRKKIIYQLNQLTISVNRWRLEVRKKEKGFKLNRLDHKAFSHILYASVKYSTERGLELACDDVSSRFF</sequence>
<evidence type="ECO:0000256" key="7">
    <source>
        <dbReference type="ARBA" id="ARBA00022806"/>
    </source>
</evidence>
<dbReference type="InterPro" id="IPR006474">
    <property type="entry name" value="Helicase_Cas3_CRISPR-ass_core"/>
</dbReference>
<dbReference type="GO" id="GO:0016787">
    <property type="term" value="F:hydrolase activity"/>
    <property type="evidence" value="ECO:0007669"/>
    <property type="project" value="UniProtKB-KW"/>
</dbReference>
<dbReference type="InterPro" id="IPR054712">
    <property type="entry name" value="Cas3-like_dom"/>
</dbReference>
<dbReference type="CDD" id="cd09641">
    <property type="entry name" value="Cas3''_I"/>
    <property type="match status" value="1"/>
</dbReference>
<dbReference type="EMBL" id="JPVQ01000001">
    <property type="protein sequence ID" value="KGR92397.1"/>
    <property type="molecule type" value="Genomic_DNA"/>
</dbReference>
<evidence type="ECO:0000256" key="1">
    <source>
        <dbReference type="ARBA" id="ARBA00006847"/>
    </source>
</evidence>
<dbReference type="eggNOG" id="COG1203">
    <property type="taxonomic scope" value="Bacteria"/>
</dbReference>
<reference evidence="13 14" key="1">
    <citation type="submission" date="2014-02" db="EMBL/GenBank/DDBJ databases">
        <title>Draft genome sequence of Lysinibacillus massiliensis CCUG 49529.</title>
        <authorList>
            <person name="Zhang F."/>
            <person name="Wang G."/>
            <person name="Zhang L."/>
        </authorList>
    </citation>
    <scope>NUCLEOTIDE SEQUENCE [LARGE SCALE GENOMIC DNA]</scope>
    <source>
        <strain evidence="13 14">CCUG 49529</strain>
    </source>
</reference>
<dbReference type="GO" id="GO:0051607">
    <property type="term" value="P:defense response to virus"/>
    <property type="evidence" value="ECO:0007669"/>
    <property type="project" value="UniProtKB-KW"/>
</dbReference>
<dbReference type="PANTHER" id="PTHR47959">
    <property type="entry name" value="ATP-DEPENDENT RNA HELICASE RHLE-RELATED"/>
    <property type="match status" value="1"/>
</dbReference>
<dbReference type="GO" id="GO:0005829">
    <property type="term" value="C:cytosol"/>
    <property type="evidence" value="ECO:0007669"/>
    <property type="project" value="TreeGrafter"/>
</dbReference>
<dbReference type="PROSITE" id="PS51194">
    <property type="entry name" value="HELICASE_CTER"/>
    <property type="match status" value="1"/>
</dbReference>
<evidence type="ECO:0000313" key="13">
    <source>
        <dbReference type="EMBL" id="KGR92397.1"/>
    </source>
</evidence>
<comment type="similarity">
    <text evidence="1">In the N-terminal section; belongs to the CRISPR-associated nuclease Cas3-HD family.</text>
</comment>
<evidence type="ECO:0000256" key="8">
    <source>
        <dbReference type="ARBA" id="ARBA00022840"/>
    </source>
</evidence>
<keyword evidence="4" id="KW-0479">Metal-binding</keyword>
<evidence type="ECO:0000256" key="6">
    <source>
        <dbReference type="ARBA" id="ARBA00022801"/>
    </source>
</evidence>
<dbReference type="InterPro" id="IPR050079">
    <property type="entry name" value="DEAD_box_RNA_helicase"/>
</dbReference>
<gene>
    <name evidence="13" type="ORF">CD30_00875</name>
</gene>
<keyword evidence="9" id="KW-0051">Antiviral defense</keyword>
<dbReference type="Pfam" id="PF22590">
    <property type="entry name" value="Cas3-like_C_2"/>
    <property type="match status" value="1"/>
</dbReference>
<dbReference type="GO" id="GO:0046872">
    <property type="term" value="F:metal ion binding"/>
    <property type="evidence" value="ECO:0007669"/>
    <property type="project" value="UniProtKB-KW"/>
</dbReference>
<keyword evidence="6" id="KW-0378">Hydrolase</keyword>
<proteinExistence type="inferred from homology"/>
<comment type="similarity">
    <text evidence="2">In the central section; belongs to the CRISPR-associated helicase Cas3 family.</text>
</comment>
<keyword evidence="7" id="KW-0347">Helicase</keyword>
<dbReference type="InterPro" id="IPR014001">
    <property type="entry name" value="Helicase_ATP-bd"/>
</dbReference>
<keyword evidence="5" id="KW-0547">Nucleotide-binding</keyword>
<dbReference type="InterPro" id="IPR027417">
    <property type="entry name" value="P-loop_NTPase"/>
</dbReference>
<dbReference type="InterPro" id="IPR001650">
    <property type="entry name" value="Helicase_C-like"/>
</dbReference>
<dbReference type="Pfam" id="PF00270">
    <property type="entry name" value="DEAD"/>
    <property type="match status" value="1"/>
</dbReference>
<evidence type="ECO:0000256" key="2">
    <source>
        <dbReference type="ARBA" id="ARBA00009046"/>
    </source>
</evidence>
<dbReference type="PROSITE" id="PS51643">
    <property type="entry name" value="HD_CAS3"/>
    <property type="match status" value="1"/>
</dbReference>
<evidence type="ECO:0000256" key="3">
    <source>
        <dbReference type="ARBA" id="ARBA00022722"/>
    </source>
</evidence>
<dbReference type="Gene3D" id="3.40.50.300">
    <property type="entry name" value="P-loop containing nucleotide triphosphate hydrolases"/>
    <property type="match status" value="2"/>
</dbReference>
<dbReference type="GO" id="GO:0004518">
    <property type="term" value="F:nuclease activity"/>
    <property type="evidence" value="ECO:0007669"/>
    <property type="project" value="UniProtKB-KW"/>
</dbReference>
<evidence type="ECO:0000259" key="12">
    <source>
        <dbReference type="PROSITE" id="PS51643"/>
    </source>
</evidence>
<dbReference type="NCBIfam" id="TIGR01596">
    <property type="entry name" value="cas3_HD"/>
    <property type="match status" value="1"/>
</dbReference>
<name>A0A0A3JZJ5_9BACL</name>
<dbReference type="SUPFAM" id="SSF52540">
    <property type="entry name" value="P-loop containing nucleoside triphosphate hydrolases"/>
    <property type="match status" value="1"/>
</dbReference>
<comment type="similarity">
    <text evidence="10">Belongs to the DEAD box helicase family.</text>
</comment>
<protein>
    <recommendedName>
        <fullName evidence="15">HD Cas3-type domain-containing protein</fullName>
    </recommendedName>
</protein>
<evidence type="ECO:0000256" key="10">
    <source>
        <dbReference type="ARBA" id="ARBA00038437"/>
    </source>
</evidence>
<dbReference type="GO" id="GO:0003676">
    <property type="term" value="F:nucleic acid binding"/>
    <property type="evidence" value="ECO:0007669"/>
    <property type="project" value="InterPro"/>
</dbReference>
<dbReference type="OrthoDB" id="9810236at2"/>
<dbReference type="GO" id="GO:0003724">
    <property type="term" value="F:RNA helicase activity"/>
    <property type="evidence" value="ECO:0007669"/>
    <property type="project" value="TreeGrafter"/>
</dbReference>